<gene>
    <name evidence="1" type="ORF">H5410_027466</name>
</gene>
<organism evidence="1 2">
    <name type="scientific">Solanum commersonii</name>
    <name type="common">Commerson's wild potato</name>
    <name type="synonym">Commerson's nightshade</name>
    <dbReference type="NCBI Taxonomy" id="4109"/>
    <lineage>
        <taxon>Eukaryota</taxon>
        <taxon>Viridiplantae</taxon>
        <taxon>Streptophyta</taxon>
        <taxon>Embryophyta</taxon>
        <taxon>Tracheophyta</taxon>
        <taxon>Spermatophyta</taxon>
        <taxon>Magnoliopsida</taxon>
        <taxon>eudicotyledons</taxon>
        <taxon>Gunneridae</taxon>
        <taxon>Pentapetalae</taxon>
        <taxon>asterids</taxon>
        <taxon>lamiids</taxon>
        <taxon>Solanales</taxon>
        <taxon>Solanaceae</taxon>
        <taxon>Solanoideae</taxon>
        <taxon>Solaneae</taxon>
        <taxon>Solanum</taxon>
    </lineage>
</organism>
<reference evidence="1 2" key="1">
    <citation type="submission" date="2020-09" db="EMBL/GenBank/DDBJ databases">
        <title>De no assembly of potato wild relative species, Solanum commersonii.</title>
        <authorList>
            <person name="Cho K."/>
        </authorList>
    </citation>
    <scope>NUCLEOTIDE SEQUENCE [LARGE SCALE GENOMIC DNA]</scope>
    <source>
        <strain evidence="1">LZ3.2</strain>
        <tissue evidence="1">Leaf</tissue>
    </source>
</reference>
<dbReference type="AlphaFoldDB" id="A0A9J5Z4J0"/>
<comment type="caution">
    <text evidence="1">The sequence shown here is derived from an EMBL/GenBank/DDBJ whole genome shotgun (WGS) entry which is preliminary data.</text>
</comment>
<sequence>MDDAPSTNTNWIYDYEDVGWVENRSKRLHDPLLMANVKGGKKKKDGASSSKTPQKKGVENLLLKFLVLHYLRLVISWRQERTKVKQLYRLGGMPYALNVWVYECASDVKEEIVAKEGDYIPRTLNWQVVGVKPKFEMFMASIFTENASNIQPTGEDLILLGLLDNLVVSHFEHSLSADKPTQDLSNEILGFEDFSFKPPD</sequence>
<dbReference type="PANTHER" id="PTHR48302:SF2">
    <property type="entry name" value="DUF1985 DOMAIN-CONTAINING PROTEIN"/>
    <property type="match status" value="1"/>
</dbReference>
<accession>A0A9J5Z4J0</accession>
<evidence type="ECO:0000313" key="2">
    <source>
        <dbReference type="Proteomes" id="UP000824120"/>
    </source>
</evidence>
<proteinExistence type="predicted"/>
<name>A0A9J5Z4J0_SOLCO</name>
<evidence type="ECO:0008006" key="3">
    <source>
        <dbReference type="Google" id="ProtNLM"/>
    </source>
</evidence>
<protein>
    <recommendedName>
        <fullName evidence="3">Ulp1-like peptidase</fullName>
    </recommendedName>
</protein>
<dbReference type="OrthoDB" id="1052998at2759"/>
<dbReference type="PANTHER" id="PTHR48302">
    <property type="entry name" value="ULP1 PROTEASE FAMILY, C-TERMINAL CATALYTIC DOMAIN CONTAINING PROTEIN"/>
    <property type="match status" value="1"/>
</dbReference>
<keyword evidence="2" id="KW-1185">Reference proteome</keyword>
<evidence type="ECO:0000313" key="1">
    <source>
        <dbReference type="EMBL" id="KAG5605974.1"/>
    </source>
</evidence>
<dbReference type="EMBL" id="JACXVP010000005">
    <property type="protein sequence ID" value="KAG5605974.1"/>
    <property type="molecule type" value="Genomic_DNA"/>
</dbReference>
<dbReference type="Proteomes" id="UP000824120">
    <property type="component" value="Chromosome 5"/>
</dbReference>